<protein>
    <submittedName>
        <fullName evidence="2">Uncharacterized protein</fullName>
    </submittedName>
</protein>
<evidence type="ECO:0000313" key="3">
    <source>
        <dbReference type="Proteomes" id="UP000245383"/>
    </source>
</evidence>
<accession>A0A2T9YWV0</accession>
<organism evidence="2 3">
    <name type="scientific">Smittium simulii</name>
    <dbReference type="NCBI Taxonomy" id="133385"/>
    <lineage>
        <taxon>Eukaryota</taxon>
        <taxon>Fungi</taxon>
        <taxon>Fungi incertae sedis</taxon>
        <taxon>Zoopagomycota</taxon>
        <taxon>Kickxellomycotina</taxon>
        <taxon>Harpellomycetes</taxon>
        <taxon>Harpellales</taxon>
        <taxon>Legeriomycetaceae</taxon>
        <taxon>Smittium</taxon>
    </lineage>
</organism>
<keyword evidence="3" id="KW-1185">Reference proteome</keyword>
<gene>
    <name evidence="2" type="ORF">BB561_000959</name>
</gene>
<comment type="caution">
    <text evidence="2">The sequence shown here is derived from an EMBL/GenBank/DDBJ whole genome shotgun (WGS) entry which is preliminary data.</text>
</comment>
<evidence type="ECO:0000313" key="2">
    <source>
        <dbReference type="EMBL" id="PVU96822.1"/>
    </source>
</evidence>
<dbReference type="EMBL" id="MBFR01000023">
    <property type="protein sequence ID" value="PVU96822.1"/>
    <property type="molecule type" value="Genomic_DNA"/>
</dbReference>
<reference evidence="2 3" key="1">
    <citation type="journal article" date="2018" name="MBio">
        <title>Comparative Genomics Reveals the Core Gene Toolbox for the Fungus-Insect Symbiosis.</title>
        <authorList>
            <person name="Wang Y."/>
            <person name="Stata M."/>
            <person name="Wang W."/>
            <person name="Stajich J.E."/>
            <person name="White M.M."/>
            <person name="Moncalvo J.M."/>
        </authorList>
    </citation>
    <scope>NUCLEOTIDE SEQUENCE [LARGE SCALE GENOMIC DNA]</scope>
    <source>
        <strain evidence="2 3">SWE-8-4</strain>
    </source>
</reference>
<proteinExistence type="predicted"/>
<dbReference type="Proteomes" id="UP000245383">
    <property type="component" value="Unassembled WGS sequence"/>
</dbReference>
<keyword evidence="1" id="KW-0732">Signal</keyword>
<name>A0A2T9YWV0_9FUNG</name>
<evidence type="ECO:0000256" key="1">
    <source>
        <dbReference type="SAM" id="SignalP"/>
    </source>
</evidence>
<feature type="signal peptide" evidence="1">
    <location>
        <begin position="1"/>
        <end position="21"/>
    </location>
</feature>
<dbReference type="AlphaFoldDB" id="A0A2T9YWV0"/>
<feature type="chain" id="PRO_5015663156" evidence="1">
    <location>
        <begin position="22"/>
        <end position="241"/>
    </location>
</feature>
<sequence length="241" mass="26627">MNKIFVLSALISALAAQSVASESIDSKIIDEIRNEYNEFIPAANAAISDIVAHDNVTAEAAKKALDGQITVPTSYNETTVKSLLTAAPQILQYPAILDIIDTKVTENPTYDDVLSFTLEGAESSPPIDNSTVLEDLSVEFYNSKSESTPKYIKQKSKNSKARRVEPRTLYKIRDNYKNFNKAANAAIADIVVKNRYVAKAIKKELNGQLTVPRKYNEATIKAILFVAPQILEYPAVRNSRN</sequence>